<protein>
    <submittedName>
        <fullName evidence="3">Uncharacterized protein</fullName>
    </submittedName>
</protein>
<dbReference type="STRING" id="12930.A0A0Q3MLZ6"/>
<dbReference type="Proteomes" id="UP000051836">
    <property type="component" value="Unassembled WGS sequence"/>
</dbReference>
<keyword evidence="2" id="KW-0732">Signal</keyword>
<comment type="caution">
    <text evidence="3">The sequence shown here is derived from an EMBL/GenBank/DDBJ whole genome shotgun (WGS) entry which is preliminary data.</text>
</comment>
<accession>A0A0Q3MLZ6</accession>
<feature type="signal peptide" evidence="2">
    <location>
        <begin position="1"/>
        <end position="22"/>
    </location>
</feature>
<feature type="chain" id="PRO_5006205877" evidence="2">
    <location>
        <begin position="23"/>
        <end position="116"/>
    </location>
</feature>
<proteinExistence type="predicted"/>
<organism evidence="3 4">
    <name type="scientific">Amazona aestiva</name>
    <name type="common">Blue-fronted Amazon parrot</name>
    <dbReference type="NCBI Taxonomy" id="12930"/>
    <lineage>
        <taxon>Eukaryota</taxon>
        <taxon>Metazoa</taxon>
        <taxon>Chordata</taxon>
        <taxon>Craniata</taxon>
        <taxon>Vertebrata</taxon>
        <taxon>Euteleostomi</taxon>
        <taxon>Archelosauria</taxon>
        <taxon>Archosauria</taxon>
        <taxon>Dinosauria</taxon>
        <taxon>Saurischia</taxon>
        <taxon>Theropoda</taxon>
        <taxon>Coelurosauria</taxon>
        <taxon>Aves</taxon>
        <taxon>Neognathae</taxon>
        <taxon>Neoaves</taxon>
        <taxon>Telluraves</taxon>
        <taxon>Australaves</taxon>
        <taxon>Psittaciformes</taxon>
        <taxon>Psittacidae</taxon>
        <taxon>Amazona</taxon>
    </lineage>
</organism>
<reference evidence="3 4" key="1">
    <citation type="submission" date="2015-10" db="EMBL/GenBank/DDBJ databases">
        <authorList>
            <person name="Gilbert D.G."/>
        </authorList>
    </citation>
    <scope>NUCLEOTIDE SEQUENCE [LARGE SCALE GENOMIC DNA]</scope>
    <source>
        <strain evidence="3">FVVF132</strain>
    </source>
</reference>
<evidence type="ECO:0000313" key="4">
    <source>
        <dbReference type="Proteomes" id="UP000051836"/>
    </source>
</evidence>
<dbReference type="AlphaFoldDB" id="A0A0Q3MLZ6"/>
<sequence length="116" mass="12208">MRGAAASLLSLTFAVILGFAECRPDAVARLEPERGRAARPRSRGAAVGVAGAAHGRWQRPDRWLPASLSQAGDDGLGPGLEQRSRQDPSSQRQGGGLKARVVPRSKEPSGRGRMVG</sequence>
<name>A0A0Q3MLZ6_AMAAE</name>
<evidence type="ECO:0000256" key="1">
    <source>
        <dbReference type="SAM" id="MobiDB-lite"/>
    </source>
</evidence>
<feature type="region of interest" description="Disordered" evidence="1">
    <location>
        <begin position="32"/>
        <end position="116"/>
    </location>
</feature>
<dbReference type="EMBL" id="LMAW01001447">
    <property type="protein sequence ID" value="KQK83557.1"/>
    <property type="molecule type" value="Genomic_DNA"/>
</dbReference>
<evidence type="ECO:0000313" key="3">
    <source>
        <dbReference type="EMBL" id="KQK83557.1"/>
    </source>
</evidence>
<feature type="compositionally biased region" description="Low complexity" evidence="1">
    <location>
        <begin position="43"/>
        <end position="55"/>
    </location>
</feature>
<gene>
    <name evidence="3" type="ORF">AAES_62502</name>
</gene>
<keyword evidence="4" id="KW-1185">Reference proteome</keyword>
<evidence type="ECO:0000256" key="2">
    <source>
        <dbReference type="SAM" id="SignalP"/>
    </source>
</evidence>